<reference evidence="2 3" key="1">
    <citation type="submission" date="2020-08" db="EMBL/GenBank/DDBJ databases">
        <title>Genomic Encyclopedia of Type Strains, Phase IV (KMG-V): Genome sequencing to study the core and pangenomes of soil and plant-associated prokaryotes.</title>
        <authorList>
            <person name="Whitman W."/>
        </authorList>
    </citation>
    <scope>NUCLEOTIDE SEQUENCE [LARGE SCALE GENOMIC DNA]</scope>
    <source>
        <strain evidence="2 3">SLV-2362</strain>
    </source>
</reference>
<accession>A0A7W4VHH0</accession>
<evidence type="ECO:0000313" key="3">
    <source>
        <dbReference type="Proteomes" id="UP000578036"/>
    </source>
</evidence>
<dbReference type="Proteomes" id="UP000578036">
    <property type="component" value="Unassembled WGS sequence"/>
</dbReference>
<gene>
    <name evidence="2" type="ORF">FHX61_005978</name>
</gene>
<feature type="compositionally biased region" description="Gly residues" evidence="1">
    <location>
        <begin position="1"/>
        <end position="10"/>
    </location>
</feature>
<organism evidence="2 3">
    <name type="scientific">Cupriavidus alkaliphilus</name>
    <dbReference type="NCBI Taxonomy" id="942866"/>
    <lineage>
        <taxon>Bacteria</taxon>
        <taxon>Pseudomonadati</taxon>
        <taxon>Pseudomonadota</taxon>
        <taxon>Betaproteobacteria</taxon>
        <taxon>Burkholderiales</taxon>
        <taxon>Burkholderiaceae</taxon>
        <taxon>Cupriavidus</taxon>
    </lineage>
</organism>
<feature type="compositionally biased region" description="Low complexity" evidence="1">
    <location>
        <begin position="12"/>
        <end position="26"/>
    </location>
</feature>
<name>A0A7W4VHH0_9BURK</name>
<protein>
    <submittedName>
        <fullName evidence="2">Uncharacterized protein</fullName>
    </submittedName>
</protein>
<keyword evidence="3" id="KW-1185">Reference proteome</keyword>
<dbReference type="AlphaFoldDB" id="A0A7W4VHH0"/>
<proteinExistence type="predicted"/>
<comment type="caution">
    <text evidence="2">The sequence shown here is derived from an EMBL/GenBank/DDBJ whole genome shotgun (WGS) entry which is preliminary data.</text>
</comment>
<evidence type="ECO:0000313" key="2">
    <source>
        <dbReference type="EMBL" id="MBB3011289.1"/>
    </source>
</evidence>
<dbReference type="EMBL" id="JACHWF010000015">
    <property type="protein sequence ID" value="MBB3011289.1"/>
    <property type="molecule type" value="Genomic_DNA"/>
</dbReference>
<feature type="region of interest" description="Disordered" evidence="1">
    <location>
        <begin position="1"/>
        <end position="33"/>
    </location>
</feature>
<sequence length="33" mass="3543">MRRGFGGGSNGSIKAHSSSSTSSQPSPWFQLFR</sequence>
<evidence type="ECO:0000256" key="1">
    <source>
        <dbReference type="SAM" id="MobiDB-lite"/>
    </source>
</evidence>